<evidence type="ECO:0008006" key="4">
    <source>
        <dbReference type="Google" id="ProtNLM"/>
    </source>
</evidence>
<keyword evidence="1" id="KW-0472">Membrane</keyword>
<sequence length="54" mass="6359">MIQHFTGLAILSSFIYLLVVGVVLWFIYRFVIAHESMAESLKKIERQFRKGNKE</sequence>
<name>A0ABT3PWN6_9BACT</name>
<evidence type="ECO:0000313" key="2">
    <source>
        <dbReference type="EMBL" id="MCW9712266.1"/>
    </source>
</evidence>
<organism evidence="2 3">
    <name type="scientific">Fodinibius salicampi</name>
    <dbReference type="NCBI Taxonomy" id="1920655"/>
    <lineage>
        <taxon>Bacteria</taxon>
        <taxon>Pseudomonadati</taxon>
        <taxon>Balneolota</taxon>
        <taxon>Balneolia</taxon>
        <taxon>Balneolales</taxon>
        <taxon>Balneolaceae</taxon>
        <taxon>Fodinibius</taxon>
    </lineage>
</organism>
<keyword evidence="3" id="KW-1185">Reference proteome</keyword>
<comment type="caution">
    <text evidence="2">The sequence shown here is derived from an EMBL/GenBank/DDBJ whole genome shotgun (WGS) entry which is preliminary data.</text>
</comment>
<keyword evidence="1" id="KW-0812">Transmembrane</keyword>
<evidence type="ECO:0000313" key="3">
    <source>
        <dbReference type="Proteomes" id="UP001207337"/>
    </source>
</evidence>
<dbReference type="RefSeq" id="WP_265788085.1">
    <property type="nucleotide sequence ID" value="NZ_BAABRS010000001.1"/>
</dbReference>
<feature type="transmembrane region" description="Helical" evidence="1">
    <location>
        <begin position="6"/>
        <end position="28"/>
    </location>
</feature>
<dbReference type="EMBL" id="JAJNDC010000001">
    <property type="protein sequence ID" value="MCW9712266.1"/>
    <property type="molecule type" value="Genomic_DNA"/>
</dbReference>
<keyword evidence="1" id="KW-1133">Transmembrane helix</keyword>
<dbReference type="Pfam" id="PF26262">
    <property type="entry name" value="DUF8066"/>
    <property type="match status" value="1"/>
</dbReference>
<evidence type="ECO:0000256" key="1">
    <source>
        <dbReference type="SAM" id="Phobius"/>
    </source>
</evidence>
<gene>
    <name evidence="2" type="ORF">LQ318_05030</name>
</gene>
<protein>
    <recommendedName>
        <fullName evidence="4">CcmD family protein</fullName>
    </recommendedName>
</protein>
<accession>A0ABT3PWN6</accession>
<dbReference type="InterPro" id="IPR058379">
    <property type="entry name" value="DUF8066"/>
</dbReference>
<reference evidence="2 3" key="1">
    <citation type="submission" date="2021-11" db="EMBL/GenBank/DDBJ databases">
        <title>Aliifidinibius sp. nov., a new bacterium isolated from saline soil.</title>
        <authorList>
            <person name="Galisteo C."/>
            <person name="De La Haba R."/>
            <person name="Sanchez-Porro C."/>
            <person name="Ventosa A."/>
        </authorList>
    </citation>
    <scope>NUCLEOTIDE SEQUENCE [LARGE SCALE GENOMIC DNA]</scope>
    <source>
        <strain evidence="2 3">KACC 190600</strain>
    </source>
</reference>
<proteinExistence type="predicted"/>
<dbReference type="Proteomes" id="UP001207337">
    <property type="component" value="Unassembled WGS sequence"/>
</dbReference>